<dbReference type="PANTHER" id="PTHR42918">
    <property type="entry name" value="LYSYL-TRNA SYNTHETASE"/>
    <property type="match status" value="1"/>
</dbReference>
<accession>A0AAD7QKH5</accession>
<dbReference type="InterPro" id="IPR044136">
    <property type="entry name" value="Lys-tRNA-ligase_II_N"/>
</dbReference>
<dbReference type="GO" id="GO:0005524">
    <property type="term" value="F:ATP binding"/>
    <property type="evidence" value="ECO:0007669"/>
    <property type="project" value="UniProtKB-KW"/>
</dbReference>
<evidence type="ECO:0000256" key="4">
    <source>
        <dbReference type="ARBA" id="ARBA00023146"/>
    </source>
</evidence>
<evidence type="ECO:0000259" key="6">
    <source>
        <dbReference type="PROSITE" id="PS50862"/>
    </source>
</evidence>
<dbReference type="GO" id="GO:0004824">
    <property type="term" value="F:lysine-tRNA ligase activity"/>
    <property type="evidence" value="ECO:0007669"/>
    <property type="project" value="InterPro"/>
</dbReference>
<evidence type="ECO:0000313" key="8">
    <source>
        <dbReference type="Proteomes" id="UP001217417"/>
    </source>
</evidence>
<evidence type="ECO:0000256" key="3">
    <source>
        <dbReference type="ARBA" id="ARBA00022840"/>
    </source>
</evidence>
<dbReference type="SUPFAM" id="SSF50249">
    <property type="entry name" value="Nucleic acid-binding proteins"/>
    <property type="match status" value="1"/>
</dbReference>
<reference evidence="7" key="1">
    <citation type="submission" date="2023-03" db="EMBL/GenBank/DDBJ databases">
        <title>Near-Complete genome sequence of Lipomyces tetrasporous NRRL Y-64009, an oleaginous yeast capable of growing on lignocellulosic hydrolysates.</title>
        <authorList>
            <consortium name="Lawrence Berkeley National Laboratory"/>
            <person name="Jagtap S.S."/>
            <person name="Liu J.-J."/>
            <person name="Walukiewicz H.E."/>
            <person name="Pangilinan J."/>
            <person name="Lipzen A."/>
            <person name="Ahrendt S."/>
            <person name="Koriabine M."/>
            <person name="Cobaugh K."/>
            <person name="Salamov A."/>
            <person name="Yoshinaga Y."/>
            <person name="Ng V."/>
            <person name="Daum C."/>
            <person name="Grigoriev I.V."/>
            <person name="Slininger P.J."/>
            <person name="Dien B.S."/>
            <person name="Jin Y.-S."/>
            <person name="Rao C.V."/>
        </authorList>
    </citation>
    <scope>NUCLEOTIDE SEQUENCE</scope>
    <source>
        <strain evidence="7">NRRL Y-64009</strain>
    </source>
</reference>
<proteinExistence type="predicted"/>
<dbReference type="InterPro" id="IPR004364">
    <property type="entry name" value="Aa-tRNA-synt_II"/>
</dbReference>
<keyword evidence="3" id="KW-0067">ATP-binding</keyword>
<sequence length="449" mass="49908">MDIVQEECKIQTIYRLNSIPEIDEERFRMSWEWLRRGDVVSVTGILSRTRTGELSVRATSEITLLSPCLHPIPLTLSSAQTRSHHRTVDLLVHSAARDILRARAFILTYLRSFFSARDFLEVQTPILSDVAGGAAARPFVTHATVFGAGPDSSSTPTPLELRIAPELWLKRLIIAGFDRVFEIGQVFRNEGIDATHNPEFTTCEFYQAFASLDDLASLTEELIFGLVKSAGEKFPAIKSNIQTKGISFDAPFLRLDFISTLEECMGITLPDVVLNSSEESDDAKRYLEQLFASEGIPIPEPVTVARMLDKLGDYYIGPILDNAKKPVFVMNLPEILSPLAKSSKAEGKGYRIARRFELYVAGKELVNAYEEENSPFAQRRKFELQLCDRDVDAEAHVTDEGYLASMEWGLPPTGGWGIGIDRLVMLLTGAERISDVLAFGGIKGVVGQE</sequence>
<keyword evidence="4" id="KW-0030">Aminoacyl-tRNA synthetase</keyword>
<dbReference type="PRINTS" id="PR00982">
    <property type="entry name" value="TRNASYNTHLYS"/>
</dbReference>
<dbReference type="SUPFAM" id="SSF55681">
    <property type="entry name" value="Class II aaRS and biotin synthetases"/>
    <property type="match status" value="1"/>
</dbReference>
<evidence type="ECO:0000256" key="2">
    <source>
        <dbReference type="ARBA" id="ARBA00022741"/>
    </source>
</evidence>
<dbReference type="PROSITE" id="PS50862">
    <property type="entry name" value="AA_TRNA_LIGASE_II"/>
    <property type="match status" value="1"/>
</dbReference>
<name>A0AAD7QKH5_9ASCO</name>
<dbReference type="CDD" id="cd04322">
    <property type="entry name" value="LysRS_N"/>
    <property type="match status" value="1"/>
</dbReference>
<keyword evidence="1" id="KW-0436">Ligase</keyword>
<protein>
    <recommendedName>
        <fullName evidence="5">Lysyl-tRNA synthetase</fullName>
    </recommendedName>
</protein>
<dbReference type="InterPro" id="IPR045864">
    <property type="entry name" value="aa-tRNA-synth_II/BPL/LPL"/>
</dbReference>
<feature type="domain" description="Aminoacyl-transfer RNA synthetases class-II family profile" evidence="6">
    <location>
        <begin position="100"/>
        <end position="435"/>
    </location>
</feature>
<gene>
    <name evidence="7" type="ORF">POJ06DRAFT_203450</name>
</gene>
<dbReference type="AlphaFoldDB" id="A0AAD7QKH5"/>
<dbReference type="GO" id="GO:0070154">
    <property type="term" value="P:mitochondrial lysyl-tRNA aminoacylation"/>
    <property type="evidence" value="ECO:0007669"/>
    <property type="project" value="TreeGrafter"/>
</dbReference>
<dbReference type="Proteomes" id="UP001217417">
    <property type="component" value="Unassembled WGS sequence"/>
</dbReference>
<keyword evidence="8" id="KW-1185">Reference proteome</keyword>
<dbReference type="InterPro" id="IPR006195">
    <property type="entry name" value="aa-tRNA-synth_II"/>
</dbReference>
<evidence type="ECO:0000256" key="5">
    <source>
        <dbReference type="ARBA" id="ARBA00030563"/>
    </source>
</evidence>
<dbReference type="PANTHER" id="PTHR42918:SF5">
    <property type="entry name" value="LYSINE--TRNA LIGASE, MITOCHONDRIAL"/>
    <property type="match status" value="1"/>
</dbReference>
<keyword evidence="2" id="KW-0547">Nucleotide-binding</keyword>
<evidence type="ECO:0000256" key="1">
    <source>
        <dbReference type="ARBA" id="ARBA00022598"/>
    </source>
</evidence>
<dbReference type="InterPro" id="IPR012340">
    <property type="entry name" value="NA-bd_OB-fold"/>
</dbReference>
<dbReference type="Gene3D" id="3.30.930.10">
    <property type="entry name" value="Bira Bifunctional Protein, Domain 2"/>
    <property type="match status" value="1"/>
</dbReference>
<dbReference type="InterPro" id="IPR018149">
    <property type="entry name" value="Lys-tRNA-synth_II_C"/>
</dbReference>
<dbReference type="GO" id="GO:0000049">
    <property type="term" value="F:tRNA binding"/>
    <property type="evidence" value="ECO:0007669"/>
    <property type="project" value="TreeGrafter"/>
</dbReference>
<dbReference type="Pfam" id="PF00152">
    <property type="entry name" value="tRNA-synt_2"/>
    <property type="match status" value="1"/>
</dbReference>
<dbReference type="GeneID" id="80880481"/>
<organism evidence="7 8">
    <name type="scientific">Lipomyces tetrasporus</name>
    <dbReference type="NCBI Taxonomy" id="54092"/>
    <lineage>
        <taxon>Eukaryota</taxon>
        <taxon>Fungi</taxon>
        <taxon>Dikarya</taxon>
        <taxon>Ascomycota</taxon>
        <taxon>Saccharomycotina</taxon>
        <taxon>Lipomycetes</taxon>
        <taxon>Lipomycetales</taxon>
        <taxon>Lipomycetaceae</taxon>
        <taxon>Lipomyces</taxon>
    </lineage>
</organism>
<evidence type="ECO:0000313" key="7">
    <source>
        <dbReference type="EMBL" id="KAJ8096920.1"/>
    </source>
</evidence>
<dbReference type="Gene3D" id="2.40.50.140">
    <property type="entry name" value="Nucleic acid-binding proteins"/>
    <property type="match status" value="1"/>
</dbReference>
<dbReference type="GO" id="GO:0005739">
    <property type="term" value="C:mitochondrion"/>
    <property type="evidence" value="ECO:0007669"/>
    <property type="project" value="TreeGrafter"/>
</dbReference>
<dbReference type="EMBL" id="JARPMG010000013">
    <property type="protein sequence ID" value="KAJ8096920.1"/>
    <property type="molecule type" value="Genomic_DNA"/>
</dbReference>
<comment type="caution">
    <text evidence="7">The sequence shown here is derived from an EMBL/GenBank/DDBJ whole genome shotgun (WGS) entry which is preliminary data.</text>
</comment>
<dbReference type="RefSeq" id="XP_056040370.1">
    <property type="nucleotide sequence ID" value="XM_056185315.1"/>
</dbReference>